<sequence length="477" mass="54024">MKTTKIKIRNLFGISETELDGKSIEITGTNGVGKTSVIDAVRYALTNSSNRDYILKKGENEGEILIETDTGLYINRKKRSGQADYKSVKENWKEINSPESFLQKLFTPLQIDPVAFTQMTKNEQNRVILDLIEFDWDLNWIKEKFGEIPENVNYEQNILQVLSDIQSEKGDYFQRRQNINRDMRNKLAFIEDLAKDIPENYDADYWENYDLSGAYKKLAEINAENGKITRAKTFLDGYNGKMRGIEAEKEIAISREEKAINDERTSLLSGIERMKAEIRASEEKLGGLETKLADKKALIESRFSESVAKLDADTRIANEYASKTVADTTELEDEINEADAMKSHISDYRRIVQLRSETDELKKQSDSLTAKIELARTLPGEILQTATIPVEGLTVKDGIPLINGLPVSNLSEGEQLDLCVDVALSKPNSLQIILIDGAEKLSDENRKRLYEKCAGKGLQFIAARTTNDNEMEIKYLC</sequence>
<name>A0A926INK3_9FIRM</name>
<accession>A0A926INK3</accession>
<dbReference type="RefSeq" id="WP_262432534.1">
    <property type="nucleotide sequence ID" value="NZ_JACRTE010000017.1"/>
</dbReference>
<gene>
    <name evidence="2" type="ORF">H8706_10150</name>
</gene>
<keyword evidence="3" id="KW-1185">Reference proteome</keyword>
<comment type="caution">
    <text evidence="2">The sequence shown here is derived from an EMBL/GenBank/DDBJ whole genome shotgun (WGS) entry which is preliminary data.</text>
</comment>
<feature type="domain" description="Rad50/SbcC-type AAA" evidence="1">
    <location>
        <begin position="5"/>
        <end position="269"/>
    </location>
</feature>
<dbReference type="SUPFAM" id="SSF52540">
    <property type="entry name" value="P-loop containing nucleoside triphosphate hydrolases"/>
    <property type="match status" value="1"/>
</dbReference>
<dbReference type="AlphaFoldDB" id="A0A926INK3"/>
<evidence type="ECO:0000313" key="2">
    <source>
        <dbReference type="EMBL" id="MBC8597222.1"/>
    </source>
</evidence>
<evidence type="ECO:0000259" key="1">
    <source>
        <dbReference type="Pfam" id="PF13476"/>
    </source>
</evidence>
<dbReference type="Pfam" id="PF13476">
    <property type="entry name" value="AAA_23"/>
    <property type="match status" value="1"/>
</dbReference>
<dbReference type="Proteomes" id="UP000647416">
    <property type="component" value="Unassembled WGS sequence"/>
</dbReference>
<dbReference type="InterPro" id="IPR027417">
    <property type="entry name" value="P-loop_NTPase"/>
</dbReference>
<dbReference type="Gene3D" id="3.40.50.300">
    <property type="entry name" value="P-loop containing nucleotide triphosphate hydrolases"/>
    <property type="match status" value="1"/>
</dbReference>
<reference evidence="2" key="1">
    <citation type="submission" date="2020-08" db="EMBL/GenBank/DDBJ databases">
        <title>Genome public.</title>
        <authorList>
            <person name="Liu C."/>
            <person name="Sun Q."/>
        </authorList>
    </citation>
    <scope>NUCLEOTIDE SEQUENCE</scope>
    <source>
        <strain evidence="2">NSJ-50</strain>
    </source>
</reference>
<dbReference type="GO" id="GO:0006302">
    <property type="term" value="P:double-strand break repair"/>
    <property type="evidence" value="ECO:0007669"/>
    <property type="project" value="InterPro"/>
</dbReference>
<protein>
    <recommendedName>
        <fullName evidence="1">Rad50/SbcC-type AAA domain-containing protein</fullName>
    </recommendedName>
</protein>
<organism evidence="2 3">
    <name type="scientific">Qingrenia yutianensis</name>
    <dbReference type="NCBI Taxonomy" id="2763676"/>
    <lineage>
        <taxon>Bacteria</taxon>
        <taxon>Bacillati</taxon>
        <taxon>Bacillota</taxon>
        <taxon>Clostridia</taxon>
        <taxon>Eubacteriales</taxon>
        <taxon>Oscillospiraceae</taxon>
        <taxon>Qingrenia</taxon>
    </lineage>
</organism>
<dbReference type="EMBL" id="JACRTE010000017">
    <property type="protein sequence ID" value="MBC8597222.1"/>
    <property type="molecule type" value="Genomic_DNA"/>
</dbReference>
<dbReference type="InterPro" id="IPR038729">
    <property type="entry name" value="Rad50/SbcC_AAA"/>
</dbReference>
<dbReference type="GO" id="GO:0016887">
    <property type="term" value="F:ATP hydrolysis activity"/>
    <property type="evidence" value="ECO:0007669"/>
    <property type="project" value="InterPro"/>
</dbReference>
<proteinExistence type="predicted"/>
<evidence type="ECO:0000313" key="3">
    <source>
        <dbReference type="Proteomes" id="UP000647416"/>
    </source>
</evidence>